<dbReference type="Pfam" id="PF02771">
    <property type="entry name" value="Acyl-CoA_dh_N"/>
    <property type="match status" value="1"/>
</dbReference>
<accession>S3MVN0</accession>
<dbReference type="InterPro" id="IPR037069">
    <property type="entry name" value="AcylCoA_DH/ox_N_sf"/>
</dbReference>
<name>S3MVN0_9GAMM</name>
<dbReference type="Gene3D" id="1.10.540.10">
    <property type="entry name" value="Acyl-CoA dehydrogenase/oxidase, N-terminal domain"/>
    <property type="match status" value="1"/>
</dbReference>
<dbReference type="SUPFAM" id="SSF56645">
    <property type="entry name" value="Acyl-CoA dehydrogenase NM domain-like"/>
    <property type="match status" value="1"/>
</dbReference>
<dbReference type="RefSeq" id="WP_016656991.1">
    <property type="nucleotide sequence ID" value="NZ_KE340353.1"/>
</dbReference>
<dbReference type="InterPro" id="IPR046373">
    <property type="entry name" value="Acyl-CoA_Oxase/DH_mid-dom_sf"/>
</dbReference>
<dbReference type="PANTHER" id="PTHR43884:SF12">
    <property type="entry name" value="ISOVALERYL-COA DEHYDROGENASE, MITOCHONDRIAL-RELATED"/>
    <property type="match status" value="1"/>
</dbReference>
<protein>
    <recommendedName>
        <fullName evidence="6">Acyl-CoA dehydrogenase</fullName>
    </recommendedName>
</protein>
<dbReference type="GO" id="GO:0003995">
    <property type="term" value="F:acyl-CoA dehydrogenase activity"/>
    <property type="evidence" value="ECO:0007669"/>
    <property type="project" value="TreeGrafter"/>
</dbReference>
<evidence type="ECO:0000256" key="1">
    <source>
        <dbReference type="ARBA" id="ARBA00023002"/>
    </source>
</evidence>
<dbReference type="PANTHER" id="PTHR43884">
    <property type="entry name" value="ACYL-COA DEHYDROGENASE"/>
    <property type="match status" value="1"/>
</dbReference>
<evidence type="ECO:0000259" key="3">
    <source>
        <dbReference type="Pfam" id="PF08028"/>
    </source>
</evidence>
<dbReference type="AlphaFoldDB" id="S3MVN0"/>
<sequence>MNNLSTKDFVMSANTTELAALCQEIRERACTGEFDQQAYVSQDIINKLKEIGVYRAFVPKRFGGNEWSPKQFCELIEQLSKADGSVGWVASFGMSPAYLGSLPEATLEQLYKDSPDLVFAGGIFPPQPAEITDDGVVVSGRWKFSSGCMGADIIGVGISPQKDNEAQGLPRMAVMPAHQAQIEMTWDTVGLKGTGSHDLVVKDVLVAKEWTFVRGEASKLPEPFFKYPSLSLATQVLTVVGIGVAAAALEEFQKLAPGKASITGGAEIANRPVTQYEFAQAEAEFRAARVWFYETMQIVWDEIVQGRKATAEQISDMRLSCTHAARVCARVTRKMQMLAGMTAIYTNNPFSRFVNDTHVVTQHAFMGDATLQNAGLVSFGMKPTPGYL</sequence>
<organism evidence="4 5">
    <name type="scientific">Acinetobacter rudis CIP 110305</name>
    <dbReference type="NCBI Taxonomy" id="421052"/>
    <lineage>
        <taxon>Bacteria</taxon>
        <taxon>Pseudomonadati</taxon>
        <taxon>Pseudomonadota</taxon>
        <taxon>Gammaproteobacteria</taxon>
        <taxon>Moraxellales</taxon>
        <taxon>Moraxellaceae</taxon>
        <taxon>Acinetobacter</taxon>
    </lineage>
</organism>
<dbReference type="InterPro" id="IPR013786">
    <property type="entry name" value="AcylCoA_DH/ox_N"/>
</dbReference>
<feature type="domain" description="Acyl-CoA dehydrogenase/oxidase N-terminal" evidence="2">
    <location>
        <begin position="32"/>
        <end position="93"/>
    </location>
</feature>
<keyword evidence="1" id="KW-0560">Oxidoreductase</keyword>
<dbReference type="HOGENOM" id="CLU_018204_2_1_6"/>
<gene>
    <name evidence="4" type="ORF">F945_02594</name>
</gene>
<dbReference type="EMBL" id="ATGI01000032">
    <property type="protein sequence ID" value="EPF71562.1"/>
    <property type="molecule type" value="Genomic_DNA"/>
</dbReference>
<dbReference type="PATRIC" id="fig|421052.3.peg.2536"/>
<dbReference type="GO" id="GO:0050660">
    <property type="term" value="F:flavin adenine dinucleotide binding"/>
    <property type="evidence" value="ECO:0007669"/>
    <property type="project" value="InterPro"/>
</dbReference>
<feature type="domain" description="Acyl-CoA dehydrogenase C-terminal" evidence="3">
    <location>
        <begin position="238"/>
        <end position="366"/>
    </location>
</feature>
<proteinExistence type="predicted"/>
<dbReference type="InterPro" id="IPR036250">
    <property type="entry name" value="AcylCo_DH-like_C"/>
</dbReference>
<dbReference type="Gene3D" id="2.40.110.10">
    <property type="entry name" value="Butyryl-CoA Dehydrogenase, subunit A, domain 2"/>
    <property type="match status" value="1"/>
</dbReference>
<evidence type="ECO:0000259" key="2">
    <source>
        <dbReference type="Pfam" id="PF02771"/>
    </source>
</evidence>
<reference evidence="4 5" key="1">
    <citation type="submission" date="2013-06" db="EMBL/GenBank/DDBJ databases">
        <title>The Genome Sequence of Acinetobacter rudis CIP 110305.</title>
        <authorList>
            <consortium name="The Broad Institute Genome Sequencing Platform"/>
            <consortium name="The Broad Institute Genome Sequencing Center for Infectious Disease"/>
            <person name="Cerqueira G."/>
            <person name="Feldgarden M."/>
            <person name="Courvalin P."/>
            <person name="Perichon B."/>
            <person name="Grillot-Courvalin C."/>
            <person name="Clermont D."/>
            <person name="Rocha E."/>
            <person name="Yoon E.-J."/>
            <person name="Nemec A."/>
            <person name="Young S.K."/>
            <person name="Zeng Q."/>
            <person name="Gargeya S."/>
            <person name="Fitzgerald M."/>
            <person name="Abouelleil A."/>
            <person name="Alvarado L."/>
            <person name="Berlin A.M."/>
            <person name="Chapman S.B."/>
            <person name="Dewar J."/>
            <person name="Goldberg J."/>
            <person name="Griggs A."/>
            <person name="Gujja S."/>
            <person name="Hansen M."/>
            <person name="Howarth C."/>
            <person name="Imamovic A."/>
            <person name="Larimer J."/>
            <person name="McCowan C."/>
            <person name="Murphy C."/>
            <person name="Pearson M."/>
            <person name="Priest M."/>
            <person name="Roberts A."/>
            <person name="Saif S."/>
            <person name="Shea T."/>
            <person name="Sykes S."/>
            <person name="Wortman J."/>
            <person name="Nusbaum C."/>
            <person name="Birren B."/>
        </authorList>
    </citation>
    <scope>NUCLEOTIDE SEQUENCE [LARGE SCALE GENOMIC DNA]</scope>
    <source>
        <strain evidence="4 5">CIP 110305</strain>
    </source>
</reference>
<dbReference type="OrthoDB" id="7316074at2"/>
<dbReference type="InterPro" id="IPR009100">
    <property type="entry name" value="AcylCoA_DH/oxidase_NM_dom_sf"/>
</dbReference>
<evidence type="ECO:0000313" key="4">
    <source>
        <dbReference type="EMBL" id="EPF71562.1"/>
    </source>
</evidence>
<dbReference type="PIRSF" id="PIRSF016578">
    <property type="entry name" value="HsaA"/>
    <property type="match status" value="1"/>
</dbReference>
<dbReference type="Gene3D" id="1.20.140.10">
    <property type="entry name" value="Butyryl-CoA Dehydrogenase, subunit A, domain 3"/>
    <property type="match status" value="1"/>
</dbReference>
<dbReference type="Pfam" id="PF08028">
    <property type="entry name" value="Acyl-CoA_dh_2"/>
    <property type="match status" value="1"/>
</dbReference>
<evidence type="ECO:0008006" key="6">
    <source>
        <dbReference type="Google" id="ProtNLM"/>
    </source>
</evidence>
<keyword evidence="5" id="KW-1185">Reference proteome</keyword>
<dbReference type="eggNOG" id="COG1960">
    <property type="taxonomic scope" value="Bacteria"/>
</dbReference>
<dbReference type="Proteomes" id="UP000014568">
    <property type="component" value="Unassembled WGS sequence"/>
</dbReference>
<dbReference type="SUPFAM" id="SSF47203">
    <property type="entry name" value="Acyl-CoA dehydrogenase C-terminal domain-like"/>
    <property type="match status" value="1"/>
</dbReference>
<dbReference type="InterPro" id="IPR013107">
    <property type="entry name" value="Acyl-CoA_DH_C"/>
</dbReference>
<evidence type="ECO:0000313" key="5">
    <source>
        <dbReference type="Proteomes" id="UP000014568"/>
    </source>
</evidence>
<comment type="caution">
    <text evidence="4">The sequence shown here is derived from an EMBL/GenBank/DDBJ whole genome shotgun (WGS) entry which is preliminary data.</text>
</comment>
<dbReference type="STRING" id="632955.GCA_000829675_01354"/>